<reference evidence="1 2" key="1">
    <citation type="journal article" date="2022" name="G3 (Bethesda)">
        <title>Evaluating Illumina-, Nanopore-, and PacBio-based genome assembly strategies with the bald notothen, Trematomus borchgrevinki.</title>
        <authorList>
            <person name="Rayamajhi N."/>
            <person name="Cheng C.C."/>
            <person name="Catchen J.M."/>
        </authorList>
    </citation>
    <scope>NUCLEOTIDE SEQUENCE [LARGE SCALE GENOMIC DNA]</scope>
    <source>
        <strain evidence="1">AGRC-2024</strain>
    </source>
</reference>
<evidence type="ECO:0000313" key="2">
    <source>
        <dbReference type="Proteomes" id="UP001619887"/>
    </source>
</evidence>
<proteinExistence type="predicted"/>
<gene>
    <name evidence="1" type="ORF">OYC64_016909</name>
</gene>
<reference evidence="1 2" key="2">
    <citation type="journal article" date="2024" name="G3 (Bethesda)">
        <title>The genome of the cryopelagic Antarctic bald notothen, Trematomus borchgrevinki.</title>
        <authorList>
            <person name="Rayamajhi N."/>
            <person name="Rivera-Colon A.G."/>
            <person name="Minhas B.F."/>
            <person name="Cheng C.C."/>
            <person name="Catchen J.M."/>
        </authorList>
    </citation>
    <scope>NUCLEOTIDE SEQUENCE [LARGE SCALE GENOMIC DNA]</scope>
    <source>
        <strain evidence="1">AGRC-2024</strain>
    </source>
</reference>
<organism evidence="1 2">
    <name type="scientific">Pagothenia borchgrevinki</name>
    <name type="common">Bald rockcod</name>
    <name type="synonym">Trematomus borchgrevinki</name>
    <dbReference type="NCBI Taxonomy" id="8213"/>
    <lineage>
        <taxon>Eukaryota</taxon>
        <taxon>Metazoa</taxon>
        <taxon>Chordata</taxon>
        <taxon>Craniata</taxon>
        <taxon>Vertebrata</taxon>
        <taxon>Euteleostomi</taxon>
        <taxon>Actinopterygii</taxon>
        <taxon>Neopterygii</taxon>
        <taxon>Teleostei</taxon>
        <taxon>Neoteleostei</taxon>
        <taxon>Acanthomorphata</taxon>
        <taxon>Eupercaria</taxon>
        <taxon>Perciformes</taxon>
        <taxon>Notothenioidei</taxon>
        <taxon>Nototheniidae</taxon>
        <taxon>Pagothenia</taxon>
    </lineage>
</organism>
<dbReference type="Proteomes" id="UP001619887">
    <property type="component" value="Unassembled WGS sequence"/>
</dbReference>
<dbReference type="EMBL" id="JBIYXZ010002068">
    <property type="protein sequence ID" value="KAL3067052.1"/>
    <property type="molecule type" value="Genomic_DNA"/>
</dbReference>
<accession>A0ABD2HM40</accession>
<name>A0ABD2HM40_PAGBO</name>
<protein>
    <submittedName>
        <fullName evidence="1">Uncharacterized protein</fullName>
    </submittedName>
</protein>
<keyword evidence="2" id="KW-1185">Reference proteome</keyword>
<comment type="caution">
    <text evidence="1">The sequence shown here is derived from an EMBL/GenBank/DDBJ whole genome shotgun (WGS) entry which is preliminary data.</text>
</comment>
<dbReference type="AlphaFoldDB" id="A0ABD2HM40"/>
<evidence type="ECO:0000313" key="1">
    <source>
        <dbReference type="EMBL" id="KAL3067052.1"/>
    </source>
</evidence>
<sequence length="70" mass="7882">MFGAVVTVHDDISETNVIGYSILQSRRIKSKKTVLHYASLLRRLTHGKSCLLTEDFQSLLTKLLGAQNHQ</sequence>